<feature type="region of interest" description="Disordered" evidence="2">
    <location>
        <begin position="1"/>
        <end position="50"/>
    </location>
</feature>
<evidence type="ECO:0000256" key="2">
    <source>
        <dbReference type="SAM" id="MobiDB-lite"/>
    </source>
</evidence>
<comment type="caution">
    <text evidence="3">The sequence shown here is derived from an EMBL/GenBank/DDBJ whole genome shotgun (WGS) entry which is preliminary data.</text>
</comment>
<protein>
    <submittedName>
        <fullName evidence="3">Uncharacterized protein</fullName>
    </submittedName>
</protein>
<evidence type="ECO:0000313" key="3">
    <source>
        <dbReference type="EMBL" id="CAG9325091.1"/>
    </source>
</evidence>
<dbReference type="AlphaFoldDB" id="A0AAU9JGK1"/>
<reference evidence="3" key="1">
    <citation type="submission" date="2021-09" db="EMBL/GenBank/DDBJ databases">
        <authorList>
            <consortium name="AG Swart"/>
            <person name="Singh M."/>
            <person name="Singh A."/>
            <person name="Seah K."/>
            <person name="Emmerich C."/>
        </authorList>
    </citation>
    <scope>NUCLEOTIDE SEQUENCE</scope>
    <source>
        <strain evidence="3">ATCC30299</strain>
    </source>
</reference>
<dbReference type="Proteomes" id="UP001162131">
    <property type="component" value="Unassembled WGS sequence"/>
</dbReference>
<sequence length="373" mass="43916">MSDYSVQFEEEEQNPNEDFTQEIHSPQNMQNSIEFTKSPSHSKSKPVLSKLKDESTTIVAEDPVTLQSLRRENTKLRAELKDLNQRLNTFIELAEFNKKQKPVIINDEALQIELDSAKKKLVLYENESKNLLDRVIQISDPEYEVRLKDWISEYEGILQSKDMQMRINELKQYKRDKALNNITETGETSQLRQEFAHLSSEIEVVRIKLQKVEEKQAFTDKRYKEITDLIEQYNDEQKTLLQHPYVKDAEKLENEQADKEKHKNLWKKYCVREREYKTKIRDLSQKISELEEAIEKIDKKEVKIKSDIQEKDLFLKKFQNDIGNMKEFVMKSISGNAFRSSIGASVKDLREFYLGPTSTKSATITPKPKLRIR</sequence>
<proteinExistence type="predicted"/>
<name>A0AAU9JGK1_9CILI</name>
<dbReference type="EMBL" id="CAJZBQ010000037">
    <property type="protein sequence ID" value="CAG9325091.1"/>
    <property type="molecule type" value="Genomic_DNA"/>
</dbReference>
<accession>A0AAU9JGK1</accession>
<keyword evidence="4" id="KW-1185">Reference proteome</keyword>
<feature type="compositionally biased region" description="Polar residues" evidence="2">
    <location>
        <begin position="16"/>
        <end position="41"/>
    </location>
</feature>
<evidence type="ECO:0000313" key="4">
    <source>
        <dbReference type="Proteomes" id="UP001162131"/>
    </source>
</evidence>
<feature type="coiled-coil region" evidence="1">
    <location>
        <begin position="273"/>
        <end position="310"/>
    </location>
</feature>
<organism evidence="3 4">
    <name type="scientific">Blepharisma stoltei</name>
    <dbReference type="NCBI Taxonomy" id="1481888"/>
    <lineage>
        <taxon>Eukaryota</taxon>
        <taxon>Sar</taxon>
        <taxon>Alveolata</taxon>
        <taxon>Ciliophora</taxon>
        <taxon>Postciliodesmatophora</taxon>
        <taxon>Heterotrichea</taxon>
        <taxon>Heterotrichida</taxon>
        <taxon>Blepharismidae</taxon>
        <taxon>Blepharisma</taxon>
    </lineage>
</organism>
<gene>
    <name evidence="3" type="ORF">BSTOLATCC_MIC37837</name>
</gene>
<keyword evidence="1" id="KW-0175">Coiled coil</keyword>
<evidence type="ECO:0000256" key="1">
    <source>
        <dbReference type="SAM" id="Coils"/>
    </source>
</evidence>
<feature type="coiled-coil region" evidence="1">
    <location>
        <begin position="66"/>
        <end position="134"/>
    </location>
</feature>